<sequence length="184" mass="20655">MTFALQCRRAYKLLKQNRFRKDERGVTVVEFGLLALPFFAIIGAILETGLVLLASQVLDSAVHDATRIVRTGEAQRNGYNMPEFRAAVCDKTFGLFDCNKLRIRVRVIDKFANAKSNSPVDKDGKWIITSSFQPGKPNQVVLVETYYKWPTILNILGFQLGNLNGGNAMLMSSSRVFMNEPYLG</sequence>
<accession>A0A2R4MI15</accession>
<dbReference type="Pfam" id="PF07811">
    <property type="entry name" value="TadE"/>
    <property type="match status" value="1"/>
</dbReference>
<evidence type="ECO:0000313" key="4">
    <source>
        <dbReference type="Proteomes" id="UP000258927"/>
    </source>
</evidence>
<evidence type="ECO:0000313" key="3">
    <source>
        <dbReference type="EMBL" id="AVX05620.1"/>
    </source>
</evidence>
<protein>
    <recommendedName>
        <fullName evidence="2">TadE-like domain-containing protein</fullName>
    </recommendedName>
</protein>
<dbReference type="KEGG" id="mmyr:MXMO3_03114"/>
<dbReference type="Proteomes" id="UP000258927">
    <property type="component" value="Chromosome"/>
</dbReference>
<dbReference type="STRING" id="1122213.GCA_000423365_00807"/>
<keyword evidence="1" id="KW-0472">Membrane</keyword>
<feature type="transmembrane region" description="Helical" evidence="1">
    <location>
        <begin position="25"/>
        <end position="46"/>
    </location>
</feature>
<keyword evidence="4" id="KW-1185">Reference proteome</keyword>
<gene>
    <name evidence="3" type="ORF">MXMO3_03114</name>
</gene>
<dbReference type="EMBL" id="CP021330">
    <property type="protein sequence ID" value="AVX05620.1"/>
    <property type="molecule type" value="Genomic_DNA"/>
</dbReference>
<reference evidence="3 4" key="1">
    <citation type="submission" date="2017-05" db="EMBL/GenBank/DDBJ databases">
        <title>Genome Analysis of Maritalea myrionectae HL2708#5.</title>
        <authorList>
            <consortium name="Cotde Inc.-PKNU"/>
            <person name="Jang D."/>
            <person name="Oh H.-M."/>
        </authorList>
    </citation>
    <scope>NUCLEOTIDE SEQUENCE [LARGE SCALE GENOMIC DNA]</scope>
    <source>
        <strain evidence="3 4">HL2708#5</strain>
    </source>
</reference>
<proteinExistence type="predicted"/>
<name>A0A2R4MI15_9HYPH</name>
<organism evidence="3 4">
    <name type="scientific">Maritalea myrionectae</name>
    <dbReference type="NCBI Taxonomy" id="454601"/>
    <lineage>
        <taxon>Bacteria</taxon>
        <taxon>Pseudomonadati</taxon>
        <taxon>Pseudomonadota</taxon>
        <taxon>Alphaproteobacteria</taxon>
        <taxon>Hyphomicrobiales</taxon>
        <taxon>Devosiaceae</taxon>
        <taxon>Maritalea</taxon>
    </lineage>
</organism>
<evidence type="ECO:0000259" key="2">
    <source>
        <dbReference type="Pfam" id="PF07811"/>
    </source>
</evidence>
<feature type="domain" description="TadE-like" evidence="2">
    <location>
        <begin position="25"/>
        <end position="67"/>
    </location>
</feature>
<keyword evidence="1" id="KW-0812">Transmembrane</keyword>
<dbReference type="InterPro" id="IPR012495">
    <property type="entry name" value="TadE-like_dom"/>
</dbReference>
<dbReference type="AlphaFoldDB" id="A0A2R4MI15"/>
<evidence type="ECO:0000256" key="1">
    <source>
        <dbReference type="SAM" id="Phobius"/>
    </source>
</evidence>
<dbReference type="RefSeq" id="WP_117396445.1">
    <property type="nucleotide sequence ID" value="NZ_CP021330.1"/>
</dbReference>
<keyword evidence="1" id="KW-1133">Transmembrane helix</keyword>